<name>A0ABD0Y552_UMBPY</name>
<gene>
    <name evidence="1" type="ORF">UPYG_G00022530</name>
</gene>
<dbReference type="Proteomes" id="UP001557470">
    <property type="component" value="Unassembled WGS sequence"/>
</dbReference>
<keyword evidence="2" id="KW-1185">Reference proteome</keyword>
<reference evidence="1 2" key="1">
    <citation type="submission" date="2024-06" db="EMBL/GenBank/DDBJ databases">
        <authorList>
            <person name="Pan Q."/>
            <person name="Wen M."/>
            <person name="Jouanno E."/>
            <person name="Zahm M."/>
            <person name="Klopp C."/>
            <person name="Cabau C."/>
            <person name="Louis A."/>
            <person name="Berthelot C."/>
            <person name="Parey E."/>
            <person name="Roest Crollius H."/>
            <person name="Montfort J."/>
            <person name="Robinson-Rechavi M."/>
            <person name="Bouchez O."/>
            <person name="Lampietro C."/>
            <person name="Lopez Roques C."/>
            <person name="Donnadieu C."/>
            <person name="Postlethwait J."/>
            <person name="Bobe J."/>
            <person name="Verreycken H."/>
            <person name="Guiguen Y."/>
        </authorList>
    </citation>
    <scope>NUCLEOTIDE SEQUENCE [LARGE SCALE GENOMIC DNA]</scope>
    <source>
        <strain evidence="1">Up_M1</strain>
        <tissue evidence="1">Testis</tissue>
    </source>
</reference>
<dbReference type="EMBL" id="JAGEUA010000001">
    <property type="protein sequence ID" value="KAL1022131.1"/>
    <property type="molecule type" value="Genomic_DNA"/>
</dbReference>
<accession>A0ABD0Y552</accession>
<protein>
    <submittedName>
        <fullName evidence="1">Uncharacterized protein</fullName>
    </submittedName>
</protein>
<evidence type="ECO:0000313" key="2">
    <source>
        <dbReference type="Proteomes" id="UP001557470"/>
    </source>
</evidence>
<evidence type="ECO:0000313" key="1">
    <source>
        <dbReference type="EMBL" id="KAL1022131.1"/>
    </source>
</evidence>
<dbReference type="AlphaFoldDB" id="A0ABD0Y552"/>
<comment type="caution">
    <text evidence="1">The sequence shown here is derived from an EMBL/GenBank/DDBJ whole genome shotgun (WGS) entry which is preliminary data.</text>
</comment>
<organism evidence="1 2">
    <name type="scientific">Umbra pygmaea</name>
    <name type="common">Eastern mudminnow</name>
    <dbReference type="NCBI Taxonomy" id="75934"/>
    <lineage>
        <taxon>Eukaryota</taxon>
        <taxon>Metazoa</taxon>
        <taxon>Chordata</taxon>
        <taxon>Craniata</taxon>
        <taxon>Vertebrata</taxon>
        <taxon>Euteleostomi</taxon>
        <taxon>Actinopterygii</taxon>
        <taxon>Neopterygii</taxon>
        <taxon>Teleostei</taxon>
        <taxon>Protacanthopterygii</taxon>
        <taxon>Esociformes</taxon>
        <taxon>Umbridae</taxon>
        <taxon>Umbra</taxon>
    </lineage>
</organism>
<proteinExistence type="predicted"/>
<sequence>MMIPELLEGQRYVCTYRLSQDHLELFFQFHQGLRWMEQQSNCCSLPELFPGALWSAVALLQEDRQRSSTG</sequence>